<feature type="region of interest" description="Disordered" evidence="10">
    <location>
        <begin position="324"/>
        <end position="415"/>
    </location>
</feature>
<protein>
    <recommendedName>
        <fullName evidence="2">RING-type E3 ubiquitin transferase</fullName>
        <ecNumber evidence="2">2.3.2.27</ecNumber>
    </recommendedName>
</protein>
<keyword evidence="3" id="KW-0808">Transferase</keyword>
<dbReference type="GO" id="GO:0061630">
    <property type="term" value="F:ubiquitin protein ligase activity"/>
    <property type="evidence" value="ECO:0007669"/>
    <property type="project" value="UniProtKB-EC"/>
</dbReference>
<evidence type="ECO:0000259" key="11">
    <source>
        <dbReference type="PROSITE" id="PS50089"/>
    </source>
</evidence>
<feature type="compositionally biased region" description="Low complexity" evidence="10">
    <location>
        <begin position="349"/>
        <end position="364"/>
    </location>
</feature>
<feature type="region of interest" description="Disordered" evidence="10">
    <location>
        <begin position="28"/>
        <end position="58"/>
    </location>
</feature>
<dbReference type="GO" id="GO:0008270">
    <property type="term" value="F:zinc ion binding"/>
    <property type="evidence" value="ECO:0007669"/>
    <property type="project" value="UniProtKB-KW"/>
</dbReference>
<evidence type="ECO:0000256" key="10">
    <source>
        <dbReference type="SAM" id="MobiDB-lite"/>
    </source>
</evidence>
<dbReference type="InterPro" id="IPR017907">
    <property type="entry name" value="Znf_RING_CS"/>
</dbReference>
<evidence type="ECO:0000256" key="4">
    <source>
        <dbReference type="ARBA" id="ARBA00022723"/>
    </source>
</evidence>
<dbReference type="RefSeq" id="XP_066074242.1">
    <property type="nucleotide sequence ID" value="XM_066218145.1"/>
</dbReference>
<evidence type="ECO:0000256" key="6">
    <source>
        <dbReference type="ARBA" id="ARBA00022833"/>
    </source>
</evidence>
<accession>A0AAX4JQ22</accession>
<name>A0AAX4JQ22_9TREE</name>
<evidence type="ECO:0000256" key="8">
    <source>
        <dbReference type="ARBA" id="ARBA00023163"/>
    </source>
</evidence>
<dbReference type="Pfam" id="PF13639">
    <property type="entry name" value="zf-RING_2"/>
    <property type="match status" value="1"/>
</dbReference>
<evidence type="ECO:0000256" key="9">
    <source>
        <dbReference type="PROSITE-ProRule" id="PRU00175"/>
    </source>
</evidence>
<gene>
    <name evidence="12" type="ORF">L201_002368</name>
</gene>
<comment type="catalytic activity">
    <reaction evidence="1">
        <text>S-ubiquitinyl-[E2 ubiquitin-conjugating enzyme]-L-cysteine + [acceptor protein]-L-lysine = [E2 ubiquitin-conjugating enzyme]-L-cysteine + N(6)-ubiquitinyl-[acceptor protein]-L-lysine.</text>
        <dbReference type="EC" id="2.3.2.27"/>
    </reaction>
</comment>
<sequence length="844" mass="97657">MPRKQPIRESIYMDEAEGFILEHALFSPRRTWPPLPPDSSSSIKEDNLNSSKKKMDWEEEIRNHPDEPIDIPIKKHSNFEEGDEEDPNKERCVICLMNLKDRTVVGLCGHEFCFDCIGIWANQSRRCPLCSADMASFLLHDLDAVTPTKFYLPPLPSKSIPSAPVAGPSRTRFPQITRRERAEELEKEEPDELDLQVERRKEKYRHELYVKHIGSNKHTKFRPNPTPKQISEDPNLVQRATVFLRRELRIWLPNIDIEFLITYIISLLKIIDIRSEPAIRLLTDYLNLNQEFPNNPTEHFSHELYSFLRSPFKDLRKWDEAIQYDPIPSAQSQRPKSLSPGPSHRARSRSLSISRSSSISYSHSPSPPVRIKSESRSQSPPSPRSSPNKRGRQWSKRDVFIPSVSPDGKRWDENDTWLDPEYAEWLDEEKRREEDRRERKRLRRISEIEKAQNRNSQKRQQKQDQIQKQRQKPMRAWGNDNQVKVEPEEGKRVELLPEVKAEDLPSRSQEMVKDPKDVQVEVNGRKEIEPTYRKSLSERISSGGLSIKGAARPVEPVAPIPPIPPTEPRRQRVLLEKLAREKAASVSVTAEPGSVDVIDDGNKKISLEEMKLKLLKLKAMNRARAKTENIPPIVNGTARKLSLAEKLANLKAEQANNGIPVTTSPIEEKPVISPPPIIHSKSDPTYGGSGGGGLTESIRRRKSIKSKLKNEKDILIIRNDNESKAQELRRRLIERRTKKENLQVERLKSLKSRIQIKRKQQQQNNEENNITDSLNDESKMENEGIIEVDEVLLKMNYEERKKELRRRLMKLKMLNAETDSERKQRELKEKLLLNKKKKGNGVII</sequence>
<dbReference type="InterPro" id="IPR001841">
    <property type="entry name" value="Znf_RING"/>
</dbReference>
<evidence type="ECO:0000256" key="2">
    <source>
        <dbReference type="ARBA" id="ARBA00012483"/>
    </source>
</evidence>
<feature type="compositionally biased region" description="Basic and acidic residues" evidence="10">
    <location>
        <begin position="43"/>
        <end position="58"/>
    </location>
</feature>
<dbReference type="Gene3D" id="3.30.40.10">
    <property type="entry name" value="Zinc/RING finger domain, C3HC4 (zinc finger)"/>
    <property type="match status" value="1"/>
</dbReference>
<dbReference type="PANTHER" id="PTHR46077">
    <property type="entry name" value="E3 UBIQUITIN-PROTEIN LIGASE TOPORS"/>
    <property type="match status" value="1"/>
</dbReference>
<keyword evidence="6" id="KW-0862">Zinc</keyword>
<feature type="region of interest" description="Disordered" evidence="10">
    <location>
        <begin position="678"/>
        <end position="699"/>
    </location>
</feature>
<dbReference type="EC" id="2.3.2.27" evidence="2"/>
<dbReference type="GO" id="GO:0006513">
    <property type="term" value="P:protein monoubiquitination"/>
    <property type="evidence" value="ECO:0007669"/>
    <property type="project" value="TreeGrafter"/>
</dbReference>
<keyword evidence="8" id="KW-0804">Transcription</keyword>
<dbReference type="GO" id="GO:0000209">
    <property type="term" value="P:protein polyubiquitination"/>
    <property type="evidence" value="ECO:0007669"/>
    <property type="project" value="TreeGrafter"/>
</dbReference>
<dbReference type="SMART" id="SM00184">
    <property type="entry name" value="RING"/>
    <property type="match status" value="1"/>
</dbReference>
<keyword evidence="13" id="KW-1185">Reference proteome</keyword>
<dbReference type="AlphaFoldDB" id="A0AAX4JQ22"/>
<dbReference type="PROSITE" id="PS50089">
    <property type="entry name" value="ZF_RING_2"/>
    <property type="match status" value="1"/>
</dbReference>
<evidence type="ECO:0000313" key="13">
    <source>
        <dbReference type="Proteomes" id="UP001355207"/>
    </source>
</evidence>
<keyword evidence="4" id="KW-0479">Metal-binding</keyword>
<proteinExistence type="predicted"/>
<evidence type="ECO:0000313" key="12">
    <source>
        <dbReference type="EMBL" id="WWC87479.1"/>
    </source>
</evidence>
<dbReference type="GeneID" id="91093040"/>
<dbReference type="EMBL" id="CP144100">
    <property type="protein sequence ID" value="WWC87479.1"/>
    <property type="molecule type" value="Genomic_DNA"/>
</dbReference>
<keyword evidence="5 9" id="KW-0863">Zinc-finger</keyword>
<dbReference type="Proteomes" id="UP001355207">
    <property type="component" value="Chromosome 3"/>
</dbReference>
<evidence type="ECO:0000256" key="3">
    <source>
        <dbReference type="ARBA" id="ARBA00022679"/>
    </source>
</evidence>
<feature type="region of interest" description="Disordered" evidence="10">
    <location>
        <begin position="756"/>
        <end position="776"/>
    </location>
</feature>
<keyword evidence="7" id="KW-0805">Transcription regulation</keyword>
<reference evidence="12 13" key="1">
    <citation type="submission" date="2024-01" db="EMBL/GenBank/DDBJ databases">
        <title>Comparative genomics of Cryptococcus and Kwoniella reveals pathogenesis evolution and contrasting modes of karyotype evolution via chromosome fusion or intercentromeric recombination.</title>
        <authorList>
            <person name="Coelho M.A."/>
            <person name="David-Palma M."/>
            <person name="Shea T."/>
            <person name="Bowers K."/>
            <person name="McGinley-Smith S."/>
            <person name="Mohammad A.W."/>
            <person name="Gnirke A."/>
            <person name="Yurkov A.M."/>
            <person name="Nowrousian M."/>
            <person name="Sun S."/>
            <person name="Cuomo C.A."/>
            <person name="Heitman J."/>
        </authorList>
    </citation>
    <scope>NUCLEOTIDE SEQUENCE [LARGE SCALE GENOMIC DNA]</scope>
    <source>
        <strain evidence="12 13">CBS 6074</strain>
    </source>
</reference>
<evidence type="ECO:0000256" key="5">
    <source>
        <dbReference type="ARBA" id="ARBA00022771"/>
    </source>
</evidence>
<evidence type="ECO:0000256" key="1">
    <source>
        <dbReference type="ARBA" id="ARBA00000900"/>
    </source>
</evidence>
<dbReference type="InterPro" id="IPR013083">
    <property type="entry name" value="Znf_RING/FYVE/PHD"/>
</dbReference>
<evidence type="ECO:0000256" key="7">
    <source>
        <dbReference type="ARBA" id="ARBA00023015"/>
    </source>
</evidence>
<feature type="region of interest" description="Disordered" evidence="10">
    <location>
        <begin position="447"/>
        <end position="489"/>
    </location>
</feature>
<organism evidence="12 13">
    <name type="scientific">Kwoniella dendrophila CBS 6074</name>
    <dbReference type="NCBI Taxonomy" id="1295534"/>
    <lineage>
        <taxon>Eukaryota</taxon>
        <taxon>Fungi</taxon>
        <taxon>Dikarya</taxon>
        <taxon>Basidiomycota</taxon>
        <taxon>Agaricomycotina</taxon>
        <taxon>Tremellomycetes</taxon>
        <taxon>Tremellales</taxon>
        <taxon>Cryptococcaceae</taxon>
        <taxon>Kwoniella</taxon>
    </lineage>
</organism>
<feature type="domain" description="RING-type" evidence="11">
    <location>
        <begin position="92"/>
        <end position="131"/>
    </location>
</feature>
<dbReference type="SUPFAM" id="SSF57850">
    <property type="entry name" value="RING/U-box"/>
    <property type="match status" value="1"/>
</dbReference>
<dbReference type="PROSITE" id="PS00518">
    <property type="entry name" value="ZF_RING_1"/>
    <property type="match status" value="1"/>
</dbReference>
<dbReference type="PANTHER" id="PTHR46077:SF1">
    <property type="entry name" value="TOP1 BINDING ARGININE_SERINE RICH PROTEIN, E3 UBIQUITIN LIGASE"/>
    <property type="match status" value="1"/>
</dbReference>